<proteinExistence type="predicted"/>
<name>A0ABT5WRI2_9SPHN</name>
<gene>
    <name evidence="1" type="ORF">PYV00_07680</name>
</gene>
<keyword evidence="2" id="KW-1185">Reference proteome</keyword>
<protein>
    <recommendedName>
        <fullName evidence="3">DUF2486 family protein</fullName>
    </recommendedName>
</protein>
<sequence>MAERIDPATFEVFADGVRKAVAREIATRQALDQAIADRAEAVLAAQDAWGQLFKYVSEVVGLLHQDVAGAAAGIRAPEEGR</sequence>
<organism evidence="1 2">
    <name type="scientific">Novosphingobium album</name>
    <name type="common">ex Liu et al. 2023</name>
    <dbReference type="NCBI Taxonomy" id="3031130"/>
    <lineage>
        <taxon>Bacteria</taxon>
        <taxon>Pseudomonadati</taxon>
        <taxon>Pseudomonadota</taxon>
        <taxon>Alphaproteobacteria</taxon>
        <taxon>Sphingomonadales</taxon>
        <taxon>Sphingomonadaceae</taxon>
        <taxon>Novosphingobium</taxon>
    </lineage>
</organism>
<dbReference type="Proteomes" id="UP001216253">
    <property type="component" value="Unassembled WGS sequence"/>
</dbReference>
<evidence type="ECO:0000313" key="2">
    <source>
        <dbReference type="Proteomes" id="UP001216253"/>
    </source>
</evidence>
<comment type="caution">
    <text evidence="1">The sequence shown here is derived from an EMBL/GenBank/DDBJ whole genome shotgun (WGS) entry which is preliminary data.</text>
</comment>
<dbReference type="RefSeq" id="WP_275227703.1">
    <property type="nucleotide sequence ID" value="NZ_JARESE010000020.1"/>
</dbReference>
<dbReference type="EMBL" id="JARESE010000020">
    <property type="protein sequence ID" value="MDE8651598.1"/>
    <property type="molecule type" value="Genomic_DNA"/>
</dbReference>
<accession>A0ABT5WRI2</accession>
<evidence type="ECO:0000313" key="1">
    <source>
        <dbReference type="EMBL" id="MDE8651598.1"/>
    </source>
</evidence>
<evidence type="ECO:0008006" key="3">
    <source>
        <dbReference type="Google" id="ProtNLM"/>
    </source>
</evidence>
<reference evidence="1 2" key="1">
    <citation type="submission" date="2023-03" db="EMBL/GenBank/DDBJ databases">
        <title>NovoSphingobium album sp. nov. isolated from polycyclic aromatic hydrocarbons- and heavy-metal polluted soil.</title>
        <authorList>
            <person name="Liu Z."/>
            <person name="Wang K."/>
        </authorList>
    </citation>
    <scope>NUCLEOTIDE SEQUENCE [LARGE SCALE GENOMIC DNA]</scope>
    <source>
        <strain evidence="1 2">H3SJ31-1</strain>
    </source>
</reference>